<evidence type="ECO:0000313" key="2">
    <source>
        <dbReference type="Proteomes" id="UP000030185"/>
    </source>
</evidence>
<dbReference type="AlphaFoldDB" id="A0A098LE68"/>
<accession>A0A098LE68</accession>
<evidence type="ECO:0000313" key="1">
    <source>
        <dbReference type="EMBL" id="GAL84518.1"/>
    </source>
</evidence>
<name>A0A098LE68_9BACT</name>
<dbReference type="Proteomes" id="UP000030185">
    <property type="component" value="Unassembled WGS sequence"/>
</dbReference>
<dbReference type="EMBL" id="BBLT01000003">
    <property type="protein sequence ID" value="GAL84518.1"/>
    <property type="molecule type" value="Genomic_DNA"/>
</dbReference>
<sequence>MIEFNDYEDILMPNDSIEFKLKGSNGDSHQPADLKVFVKECYSENNFVPFIEIMMGRKKIIKRFILQEALFV</sequence>
<protein>
    <submittedName>
        <fullName evidence="1">Uncharacterized protein</fullName>
    </submittedName>
</protein>
<proteinExistence type="predicted"/>
<organism evidence="1 2">
    <name type="scientific">Sporocytophaga myxococcoides</name>
    <dbReference type="NCBI Taxonomy" id="153721"/>
    <lineage>
        <taxon>Bacteria</taxon>
        <taxon>Pseudomonadati</taxon>
        <taxon>Bacteroidota</taxon>
        <taxon>Cytophagia</taxon>
        <taxon>Cytophagales</taxon>
        <taxon>Cytophagaceae</taxon>
        <taxon>Sporocytophaga</taxon>
    </lineage>
</organism>
<keyword evidence="2" id="KW-1185">Reference proteome</keyword>
<dbReference type="RefSeq" id="WP_045461563.1">
    <property type="nucleotide sequence ID" value="NZ_BBLT01000003.1"/>
</dbReference>
<dbReference type="STRING" id="153721.MYP_1746"/>
<gene>
    <name evidence="1" type="ORF">MYP_1746</name>
</gene>
<reference evidence="1 2" key="1">
    <citation type="submission" date="2014-09" db="EMBL/GenBank/DDBJ databases">
        <title>Sporocytophaga myxococcoides PG-01 genome sequencing.</title>
        <authorList>
            <person name="Liu L."/>
            <person name="Gao P.J."/>
            <person name="Chen G.J."/>
            <person name="Wang L.S."/>
        </authorList>
    </citation>
    <scope>NUCLEOTIDE SEQUENCE [LARGE SCALE GENOMIC DNA]</scope>
    <source>
        <strain evidence="1 2">PG-01</strain>
    </source>
</reference>
<comment type="caution">
    <text evidence="1">The sequence shown here is derived from an EMBL/GenBank/DDBJ whole genome shotgun (WGS) entry which is preliminary data.</text>
</comment>